<gene>
    <name evidence="4" type="ORF">Q4521_06350</name>
</gene>
<sequence>MINSDGRVALDRDKLKAHRRKLGLSQEQMAFQCAEQGLYVSIASLKRAEAQKRVLYRTARDISEFFGVSLESILLQPEKLISPSVGGNAGTIDVYRAVVLTNILYEEGVSELNIDAYSEVSTILHEYRLDVVSNTKSGLILSSKTSYSDGNEPLRACYGAKQLLTVLPALIGRRCAAVITGQNTPFSEDEYALTQLGICASTFSNNGGSAIYVGEELRPIVARYIHCQEWGNAPSELSACFSRLVFECSSEVQQLALAGRQLELYQFRSIIDSTKNYQAAQVFCLNGVAGIGKTRLLKECVHIAGGEGYVCAELTALDLRGIHNAKLISQVVRKLLELDSATLNIDAPEMGSCRRLLTDHENRLLRALEKEDLDEEIQLSFGLMSHHEIVEQQIQLCVKLTRHVCQRSPVLLCFEDLHWADQSALDFLAQWIPLIKDQAIVILCTHRPEEYIIDAMNHLALSASLSTVNLAPLSLQDAQFIAQQITNKYDYQHLCISKAQGNPLFLEQLLRTEFTDNQQLPYTIQTLITAKLDQLKAEDRLAVLAASAVGQKFPLDIIRFLTGDDQYQPAELIKSFLISSAAGGYSFNHALICDGIYQSIQEDAKHDLNLRCAQWYADKDTTLELRYLFRIKSKSIASKLPTAVDKLIKNFRFDLALEFINSALEDGVEGLDKFQTLYTKADIHNKLGQFKLAAEIAEKALAHAASPADKVEALLLNANALNTLDCFDSALASLVRAEEIANQFSMPSKLARIYYLKGNFFFPKGDIDVCSHNHKQALEYAKQARDLEMQARALGGLCDAAYAGGKMYSAYGYVRECLEISENHDFKTVIASNLFMLGTVRIYQNQSKQALRDTLNGIELTRLVGHSRAEIVSRLTAAWVYLDMLELSEAKYQIDAAISLAKNVGAKRFIPFLQESLARAEYLEGNYDAAAAVIEEAIPQVEILSAQRFIGPWVYATAALVGDNKAVTKSYLAKGDELLAGGCIGHNYFRFYVLAMESCIRWQMWAELNYYKQQLIDYTREEPTPWSQYYIQRATVILKGQTEDVSQGDVRSLILQAQEAGLLSSVNALSALLESKLEQ</sequence>
<dbReference type="RefSeq" id="WP_303491905.1">
    <property type="nucleotide sequence ID" value="NZ_JAUOPB010000004.1"/>
</dbReference>
<evidence type="ECO:0000313" key="5">
    <source>
        <dbReference type="Proteomes" id="UP001169760"/>
    </source>
</evidence>
<dbReference type="Pfam" id="PF13191">
    <property type="entry name" value="AAA_16"/>
    <property type="match status" value="1"/>
</dbReference>
<dbReference type="PANTHER" id="PTHR16305:SF28">
    <property type="entry name" value="GUANYLATE CYCLASE DOMAIN-CONTAINING PROTEIN"/>
    <property type="match status" value="1"/>
</dbReference>
<evidence type="ECO:0000256" key="2">
    <source>
        <dbReference type="ARBA" id="ARBA00022840"/>
    </source>
</evidence>
<dbReference type="GO" id="GO:0003677">
    <property type="term" value="F:DNA binding"/>
    <property type="evidence" value="ECO:0007669"/>
    <property type="project" value="InterPro"/>
</dbReference>
<evidence type="ECO:0000313" key="4">
    <source>
        <dbReference type="EMBL" id="MDO6422086.1"/>
    </source>
</evidence>
<keyword evidence="1" id="KW-0547">Nucleotide-binding</keyword>
<dbReference type="Gene3D" id="1.10.260.40">
    <property type="entry name" value="lambda repressor-like DNA-binding domains"/>
    <property type="match status" value="1"/>
</dbReference>
<dbReference type="GO" id="GO:0005524">
    <property type="term" value="F:ATP binding"/>
    <property type="evidence" value="ECO:0007669"/>
    <property type="project" value="UniProtKB-KW"/>
</dbReference>
<dbReference type="InterPro" id="IPR010982">
    <property type="entry name" value="Lambda_DNA-bd_dom_sf"/>
</dbReference>
<dbReference type="InterPro" id="IPR027417">
    <property type="entry name" value="P-loop_NTPase"/>
</dbReference>
<dbReference type="Gene3D" id="1.25.40.10">
    <property type="entry name" value="Tetratricopeptide repeat domain"/>
    <property type="match status" value="1"/>
</dbReference>
<organism evidence="4 5">
    <name type="scientific">Saccharophagus degradans</name>
    <dbReference type="NCBI Taxonomy" id="86304"/>
    <lineage>
        <taxon>Bacteria</taxon>
        <taxon>Pseudomonadati</taxon>
        <taxon>Pseudomonadota</taxon>
        <taxon>Gammaproteobacteria</taxon>
        <taxon>Cellvibrionales</taxon>
        <taxon>Cellvibrionaceae</taxon>
        <taxon>Saccharophagus</taxon>
    </lineage>
</organism>
<name>A0AAW7X5Q5_9GAMM</name>
<dbReference type="SUPFAM" id="SSF48452">
    <property type="entry name" value="TPR-like"/>
    <property type="match status" value="2"/>
</dbReference>
<evidence type="ECO:0000259" key="3">
    <source>
        <dbReference type="PROSITE" id="PS50943"/>
    </source>
</evidence>
<dbReference type="PROSITE" id="PS50943">
    <property type="entry name" value="HTH_CROC1"/>
    <property type="match status" value="1"/>
</dbReference>
<protein>
    <submittedName>
        <fullName evidence="4">AAA family ATPase</fullName>
    </submittedName>
</protein>
<dbReference type="InterPro" id="IPR011990">
    <property type="entry name" value="TPR-like_helical_dom_sf"/>
</dbReference>
<dbReference type="AlphaFoldDB" id="A0AAW7X5Q5"/>
<dbReference type="GO" id="GO:0005737">
    <property type="term" value="C:cytoplasm"/>
    <property type="evidence" value="ECO:0007669"/>
    <property type="project" value="TreeGrafter"/>
</dbReference>
<accession>A0AAW7X5Q5</accession>
<dbReference type="InterPro" id="IPR001387">
    <property type="entry name" value="Cro/C1-type_HTH"/>
</dbReference>
<comment type="caution">
    <text evidence="4">The sequence shown here is derived from an EMBL/GenBank/DDBJ whole genome shotgun (WGS) entry which is preliminary data.</text>
</comment>
<dbReference type="EMBL" id="JAUOPB010000004">
    <property type="protein sequence ID" value="MDO6422086.1"/>
    <property type="molecule type" value="Genomic_DNA"/>
</dbReference>
<dbReference type="CDD" id="cd00093">
    <property type="entry name" value="HTH_XRE"/>
    <property type="match status" value="1"/>
</dbReference>
<dbReference type="GO" id="GO:0004016">
    <property type="term" value="F:adenylate cyclase activity"/>
    <property type="evidence" value="ECO:0007669"/>
    <property type="project" value="TreeGrafter"/>
</dbReference>
<dbReference type="InterPro" id="IPR041664">
    <property type="entry name" value="AAA_16"/>
</dbReference>
<dbReference type="SMART" id="SM00028">
    <property type="entry name" value="TPR"/>
    <property type="match status" value="5"/>
</dbReference>
<reference evidence="4" key="1">
    <citation type="submission" date="2023-07" db="EMBL/GenBank/DDBJ databases">
        <title>Genome content predicts the carbon catabolic preferences of heterotrophic bacteria.</title>
        <authorList>
            <person name="Gralka M."/>
        </authorList>
    </citation>
    <scope>NUCLEOTIDE SEQUENCE</scope>
    <source>
        <strain evidence="4">I3M17_2</strain>
    </source>
</reference>
<evidence type="ECO:0000256" key="1">
    <source>
        <dbReference type="ARBA" id="ARBA00022741"/>
    </source>
</evidence>
<dbReference type="Proteomes" id="UP001169760">
    <property type="component" value="Unassembled WGS sequence"/>
</dbReference>
<proteinExistence type="predicted"/>
<feature type="domain" description="HTH cro/C1-type" evidence="3">
    <location>
        <begin position="15"/>
        <end position="73"/>
    </location>
</feature>
<dbReference type="InterPro" id="IPR019734">
    <property type="entry name" value="TPR_rpt"/>
</dbReference>
<dbReference type="SUPFAM" id="SSF52540">
    <property type="entry name" value="P-loop containing nucleoside triphosphate hydrolases"/>
    <property type="match status" value="1"/>
</dbReference>
<dbReference type="PANTHER" id="PTHR16305">
    <property type="entry name" value="TESTICULAR SOLUBLE ADENYLYL CYCLASE"/>
    <property type="match status" value="1"/>
</dbReference>
<keyword evidence="2" id="KW-0067">ATP-binding</keyword>